<evidence type="ECO:0000259" key="7">
    <source>
        <dbReference type="PROSITE" id="PS50950"/>
    </source>
</evidence>
<proteinExistence type="predicted"/>
<dbReference type="InterPro" id="IPR038441">
    <property type="entry name" value="THAP_Znf_sf"/>
</dbReference>
<protein>
    <submittedName>
        <fullName evidence="8">THAP domain-containing protein 1-like</fullName>
    </submittedName>
</protein>
<dbReference type="GO" id="GO:0008270">
    <property type="term" value="F:zinc ion binding"/>
    <property type="evidence" value="ECO:0007669"/>
    <property type="project" value="UniProtKB-KW"/>
</dbReference>
<dbReference type="GO" id="GO:0003677">
    <property type="term" value="F:DNA binding"/>
    <property type="evidence" value="ECO:0007669"/>
    <property type="project" value="UniProtKB-UniRule"/>
</dbReference>
<dbReference type="InterPro" id="IPR021896">
    <property type="entry name" value="THAP9-like_HTH"/>
</dbReference>
<dbReference type="SUPFAM" id="SSF57716">
    <property type="entry name" value="Glucocorticoid receptor-like (DNA-binding domain)"/>
    <property type="match status" value="1"/>
</dbReference>
<dbReference type="InterPro" id="IPR006612">
    <property type="entry name" value="THAP_Znf"/>
</dbReference>
<keyword evidence="6" id="KW-0175">Coiled coil</keyword>
<evidence type="ECO:0000313" key="9">
    <source>
        <dbReference type="Proteomes" id="UP000478052"/>
    </source>
</evidence>
<keyword evidence="1" id="KW-0479">Metal-binding</keyword>
<dbReference type="Proteomes" id="UP000478052">
    <property type="component" value="Unassembled WGS sequence"/>
</dbReference>
<dbReference type="Gene3D" id="6.20.210.20">
    <property type="entry name" value="THAP domain"/>
    <property type="match status" value="1"/>
</dbReference>
<keyword evidence="4 5" id="KW-0238">DNA-binding</keyword>
<organism evidence="8 9">
    <name type="scientific">Aphis craccivora</name>
    <name type="common">Cowpea aphid</name>
    <dbReference type="NCBI Taxonomy" id="307492"/>
    <lineage>
        <taxon>Eukaryota</taxon>
        <taxon>Metazoa</taxon>
        <taxon>Ecdysozoa</taxon>
        <taxon>Arthropoda</taxon>
        <taxon>Hexapoda</taxon>
        <taxon>Insecta</taxon>
        <taxon>Pterygota</taxon>
        <taxon>Neoptera</taxon>
        <taxon>Paraneoptera</taxon>
        <taxon>Hemiptera</taxon>
        <taxon>Sternorrhyncha</taxon>
        <taxon>Aphidomorpha</taxon>
        <taxon>Aphidoidea</taxon>
        <taxon>Aphididae</taxon>
        <taxon>Aphidini</taxon>
        <taxon>Aphis</taxon>
        <taxon>Aphis</taxon>
    </lineage>
</organism>
<keyword evidence="9" id="KW-1185">Reference proteome</keyword>
<evidence type="ECO:0000256" key="4">
    <source>
        <dbReference type="ARBA" id="ARBA00023125"/>
    </source>
</evidence>
<keyword evidence="2 5" id="KW-0863">Zinc-finger</keyword>
<reference evidence="8 9" key="1">
    <citation type="submission" date="2019-08" db="EMBL/GenBank/DDBJ databases">
        <title>Whole genome of Aphis craccivora.</title>
        <authorList>
            <person name="Voronova N.V."/>
            <person name="Shulinski R.S."/>
            <person name="Bandarenka Y.V."/>
            <person name="Zhorov D.G."/>
            <person name="Warner D."/>
        </authorList>
    </citation>
    <scope>NUCLEOTIDE SEQUENCE [LARGE SCALE GENOMIC DNA]</scope>
    <source>
        <strain evidence="8">180601</strain>
        <tissue evidence="8">Whole Body</tissue>
    </source>
</reference>
<evidence type="ECO:0000256" key="3">
    <source>
        <dbReference type="ARBA" id="ARBA00022833"/>
    </source>
</evidence>
<evidence type="ECO:0000256" key="5">
    <source>
        <dbReference type="PROSITE-ProRule" id="PRU00309"/>
    </source>
</evidence>
<feature type="domain" description="THAP-type" evidence="7">
    <location>
        <begin position="1"/>
        <end position="61"/>
    </location>
</feature>
<keyword evidence="3" id="KW-0862">Zinc</keyword>
<evidence type="ECO:0000313" key="8">
    <source>
        <dbReference type="EMBL" id="KAF0721234.1"/>
    </source>
</evidence>
<sequence length="290" mass="33843">MHKFPSNEQTAMKWTNIIKKIQPSYMSLKSLMICSAHFKTSDYNLNYKKIKLNDNVVLTSRKSLMKIFEDLPKNCDIDIFKYLQNYGHKIIVTTKVNETISNTSEYSEASTSLKYNLSNSDTSSVLGVADNLLTSLLVTRIFKTFLSRKRKTFVGDFNENDLNTPRKRKKYWNTSQRTFNEYKRRIKSLENRNQYLKNKIKNVEQLISHLQKTNKISDECYSMLKDSLPDIQKEIILKQLNMTTQRSVTPELRSFALTLNFYSSSAYNYVRKKFNKCLSLGLPPLRVSPG</sequence>
<dbReference type="EMBL" id="VUJU01009259">
    <property type="protein sequence ID" value="KAF0721234.1"/>
    <property type="molecule type" value="Genomic_DNA"/>
</dbReference>
<dbReference type="OrthoDB" id="7312725at2759"/>
<name>A0A6G0W2W2_APHCR</name>
<dbReference type="PROSITE" id="PS50950">
    <property type="entry name" value="ZF_THAP"/>
    <property type="match status" value="1"/>
</dbReference>
<dbReference type="Pfam" id="PF12017">
    <property type="entry name" value="Tnp_P_element"/>
    <property type="match status" value="1"/>
</dbReference>
<accession>A0A6G0W2W2</accession>
<feature type="coiled-coil region" evidence="6">
    <location>
        <begin position="179"/>
        <end position="213"/>
    </location>
</feature>
<dbReference type="Pfam" id="PF05485">
    <property type="entry name" value="THAP"/>
    <property type="match status" value="1"/>
</dbReference>
<gene>
    <name evidence="8" type="ORF">FWK35_00017410</name>
</gene>
<dbReference type="AlphaFoldDB" id="A0A6G0W2W2"/>
<comment type="caution">
    <text evidence="8">The sequence shown here is derived from an EMBL/GenBank/DDBJ whole genome shotgun (WGS) entry which is preliminary data.</text>
</comment>
<evidence type="ECO:0000256" key="6">
    <source>
        <dbReference type="SAM" id="Coils"/>
    </source>
</evidence>
<evidence type="ECO:0000256" key="1">
    <source>
        <dbReference type="ARBA" id="ARBA00022723"/>
    </source>
</evidence>
<evidence type="ECO:0000256" key="2">
    <source>
        <dbReference type="ARBA" id="ARBA00022771"/>
    </source>
</evidence>